<dbReference type="Proteomes" id="UP000242180">
    <property type="component" value="Unassembled WGS sequence"/>
</dbReference>
<comment type="caution">
    <text evidence="3">The sequence shown here is derived from an EMBL/GenBank/DDBJ whole genome shotgun (WGS) entry which is preliminary data.</text>
</comment>
<accession>A0A1X2HFB2</accession>
<dbReference type="Pfam" id="PF00169">
    <property type="entry name" value="PH"/>
    <property type="match status" value="1"/>
</dbReference>
<evidence type="ECO:0000256" key="1">
    <source>
        <dbReference type="SAM" id="MobiDB-lite"/>
    </source>
</evidence>
<dbReference type="InParanoid" id="A0A1X2HFB2"/>
<keyword evidence="4" id="KW-1185">Reference proteome</keyword>
<dbReference type="CDD" id="cd00821">
    <property type="entry name" value="PH"/>
    <property type="match status" value="1"/>
</dbReference>
<feature type="region of interest" description="Disordered" evidence="1">
    <location>
        <begin position="161"/>
        <end position="193"/>
    </location>
</feature>
<dbReference type="PROSITE" id="PS50003">
    <property type="entry name" value="PH_DOMAIN"/>
    <property type="match status" value="1"/>
</dbReference>
<evidence type="ECO:0000313" key="4">
    <source>
        <dbReference type="Proteomes" id="UP000242180"/>
    </source>
</evidence>
<dbReference type="Gene3D" id="2.30.29.30">
    <property type="entry name" value="Pleckstrin-homology domain (PH domain)/Phosphotyrosine-binding domain (PTB)"/>
    <property type="match status" value="1"/>
</dbReference>
<protein>
    <recommendedName>
        <fullName evidence="2">PH domain-containing protein</fullName>
    </recommendedName>
</protein>
<dbReference type="SUPFAM" id="SSF50729">
    <property type="entry name" value="PH domain-like"/>
    <property type="match status" value="1"/>
</dbReference>
<sequence>MMNSPIFHTMIPEAPRAGWLAKLTALPFGKSRWQRRFVVLLDTELRYYKHEHADTPSRIINLREIRDVIVTRGPGHTHCLRLEPVAGHMKPWTFACQSLVDLEAWQYSLRNRLNKLAAHLPPPPFKAVASADDVCSIMPPSYASSITVCSDTSSPYHALTTPDNSSTSCFSATSAVPRPRTRRAGPPPSLSRRRGIVLPPLLLDKSNLDSFLSCSTSSPSTLSSSCSNHTPPCLATPPSATTTVDQERKLSLGCLCGESYEGEQSPTFLQYKRQFQL</sequence>
<organism evidence="3 4">
    <name type="scientific">Syncephalastrum racemosum</name>
    <name type="common">Filamentous fungus</name>
    <dbReference type="NCBI Taxonomy" id="13706"/>
    <lineage>
        <taxon>Eukaryota</taxon>
        <taxon>Fungi</taxon>
        <taxon>Fungi incertae sedis</taxon>
        <taxon>Mucoromycota</taxon>
        <taxon>Mucoromycotina</taxon>
        <taxon>Mucoromycetes</taxon>
        <taxon>Mucorales</taxon>
        <taxon>Syncephalastraceae</taxon>
        <taxon>Syncephalastrum</taxon>
    </lineage>
</organism>
<gene>
    <name evidence="3" type="ORF">BCR43DRAFT_563023</name>
</gene>
<dbReference type="EMBL" id="MCGN01000004">
    <property type="protein sequence ID" value="ORY97599.1"/>
    <property type="molecule type" value="Genomic_DNA"/>
</dbReference>
<name>A0A1X2HFB2_SYNRA</name>
<feature type="compositionally biased region" description="Polar residues" evidence="1">
    <location>
        <begin position="161"/>
        <end position="174"/>
    </location>
</feature>
<dbReference type="OrthoDB" id="2344588at2759"/>
<dbReference type="OMA" id="MECKSAT"/>
<reference evidence="3 4" key="1">
    <citation type="submission" date="2016-07" db="EMBL/GenBank/DDBJ databases">
        <title>Pervasive Adenine N6-methylation of Active Genes in Fungi.</title>
        <authorList>
            <consortium name="DOE Joint Genome Institute"/>
            <person name="Mondo S.J."/>
            <person name="Dannebaum R.O."/>
            <person name="Kuo R.C."/>
            <person name="Labutti K."/>
            <person name="Haridas S."/>
            <person name="Kuo A."/>
            <person name="Salamov A."/>
            <person name="Ahrendt S.R."/>
            <person name="Lipzen A."/>
            <person name="Sullivan W."/>
            <person name="Andreopoulos W.B."/>
            <person name="Clum A."/>
            <person name="Lindquist E."/>
            <person name="Daum C."/>
            <person name="Ramamoorthy G.K."/>
            <person name="Gryganskyi A."/>
            <person name="Culley D."/>
            <person name="Magnuson J.K."/>
            <person name="James T.Y."/>
            <person name="O'Malley M.A."/>
            <person name="Stajich J.E."/>
            <person name="Spatafora J.W."/>
            <person name="Visel A."/>
            <person name="Grigoriev I.V."/>
        </authorList>
    </citation>
    <scope>NUCLEOTIDE SEQUENCE [LARGE SCALE GENOMIC DNA]</scope>
    <source>
        <strain evidence="3 4">NRRL 2496</strain>
    </source>
</reference>
<dbReference type="InterPro" id="IPR011993">
    <property type="entry name" value="PH-like_dom_sf"/>
</dbReference>
<evidence type="ECO:0000259" key="2">
    <source>
        <dbReference type="PROSITE" id="PS50003"/>
    </source>
</evidence>
<dbReference type="SMART" id="SM00233">
    <property type="entry name" value="PH"/>
    <property type="match status" value="1"/>
</dbReference>
<dbReference type="InterPro" id="IPR001849">
    <property type="entry name" value="PH_domain"/>
</dbReference>
<evidence type="ECO:0000313" key="3">
    <source>
        <dbReference type="EMBL" id="ORY97599.1"/>
    </source>
</evidence>
<feature type="domain" description="PH" evidence="2">
    <location>
        <begin position="13"/>
        <end position="114"/>
    </location>
</feature>
<proteinExistence type="predicted"/>
<dbReference type="AlphaFoldDB" id="A0A1X2HFB2"/>